<organism evidence="4 5">
    <name type="scientific">Vulgatibacter incomptus</name>
    <dbReference type="NCBI Taxonomy" id="1391653"/>
    <lineage>
        <taxon>Bacteria</taxon>
        <taxon>Pseudomonadati</taxon>
        <taxon>Myxococcota</taxon>
        <taxon>Myxococcia</taxon>
        <taxon>Myxococcales</taxon>
        <taxon>Cystobacterineae</taxon>
        <taxon>Vulgatibacteraceae</taxon>
        <taxon>Vulgatibacter</taxon>
    </lineage>
</organism>
<keyword evidence="2" id="KW-0472">Membrane</keyword>
<keyword evidence="2" id="KW-1133">Transmembrane helix</keyword>
<feature type="transmembrane region" description="Helical" evidence="2">
    <location>
        <begin position="237"/>
        <end position="255"/>
    </location>
</feature>
<evidence type="ECO:0000259" key="3">
    <source>
        <dbReference type="Pfam" id="PF02517"/>
    </source>
</evidence>
<feature type="transmembrane region" description="Helical" evidence="2">
    <location>
        <begin position="41"/>
        <end position="63"/>
    </location>
</feature>
<keyword evidence="5" id="KW-1185">Reference proteome</keyword>
<name>A0A0K1PEW9_9BACT</name>
<protein>
    <submittedName>
        <fullName evidence="4">CAAX amino terminal protease family protein</fullName>
    </submittedName>
</protein>
<dbReference type="AlphaFoldDB" id="A0A0K1PEW9"/>
<dbReference type="GO" id="GO:0004175">
    <property type="term" value="F:endopeptidase activity"/>
    <property type="evidence" value="ECO:0007669"/>
    <property type="project" value="UniProtKB-ARBA"/>
</dbReference>
<reference evidence="4 5" key="1">
    <citation type="submission" date="2015-08" db="EMBL/GenBank/DDBJ databases">
        <authorList>
            <person name="Babu N.S."/>
            <person name="Beckwith C.J."/>
            <person name="Beseler K.G."/>
            <person name="Brison A."/>
            <person name="Carone J.V."/>
            <person name="Caskin T.P."/>
            <person name="Diamond M."/>
            <person name="Durham M.E."/>
            <person name="Foxe J.M."/>
            <person name="Go M."/>
            <person name="Henderson B.A."/>
            <person name="Jones I.B."/>
            <person name="McGettigan J.A."/>
            <person name="Micheletti S.J."/>
            <person name="Nasrallah M.E."/>
            <person name="Ortiz D."/>
            <person name="Piller C.R."/>
            <person name="Privatt S.R."/>
            <person name="Schneider S.L."/>
            <person name="Sharp S."/>
            <person name="Smith T.C."/>
            <person name="Stanton J.D."/>
            <person name="Ullery H.E."/>
            <person name="Wilson R.J."/>
            <person name="Serrano M.G."/>
            <person name="Buck G."/>
            <person name="Lee V."/>
            <person name="Wang Y."/>
            <person name="Carvalho R."/>
            <person name="Voegtly L."/>
            <person name="Shi R."/>
            <person name="Duckworth R."/>
            <person name="Johnson A."/>
            <person name="Loviza R."/>
            <person name="Walstead R."/>
            <person name="Shah Z."/>
            <person name="Kiflezghi M."/>
            <person name="Wade K."/>
            <person name="Ball S.L."/>
            <person name="Bradley K.W."/>
            <person name="Asai D.J."/>
            <person name="Bowman C.A."/>
            <person name="Russell D.A."/>
            <person name="Pope W.H."/>
            <person name="Jacobs-Sera D."/>
            <person name="Hendrix R.W."/>
            <person name="Hatfull G.F."/>
        </authorList>
    </citation>
    <scope>NUCLEOTIDE SEQUENCE [LARGE SCALE GENOMIC DNA]</scope>
    <source>
        <strain evidence="4 5">DSM 27710</strain>
    </source>
</reference>
<dbReference type="PANTHER" id="PTHR43592:SF15">
    <property type="entry name" value="CAAX AMINO TERMINAL PROTEASE FAMILY PROTEIN"/>
    <property type="match status" value="1"/>
</dbReference>
<keyword evidence="2" id="KW-0812">Transmembrane</keyword>
<dbReference type="RefSeq" id="WP_050725945.1">
    <property type="nucleotide sequence ID" value="NZ_CP012332.1"/>
</dbReference>
<dbReference type="InterPro" id="IPR003675">
    <property type="entry name" value="Rce1/LyrA-like_dom"/>
</dbReference>
<dbReference type="Proteomes" id="UP000055590">
    <property type="component" value="Chromosome"/>
</dbReference>
<dbReference type="EMBL" id="CP012332">
    <property type="protein sequence ID" value="AKU91664.1"/>
    <property type="molecule type" value="Genomic_DNA"/>
</dbReference>
<feature type="transmembrane region" description="Helical" evidence="2">
    <location>
        <begin position="125"/>
        <end position="147"/>
    </location>
</feature>
<feature type="transmembrane region" description="Helical" evidence="2">
    <location>
        <begin position="183"/>
        <end position="199"/>
    </location>
</feature>
<accession>A0A0K1PEW9</accession>
<dbReference type="Pfam" id="PF02517">
    <property type="entry name" value="Rce1-like"/>
    <property type="match status" value="1"/>
</dbReference>
<dbReference type="STRING" id="1391653.AKJ08_2051"/>
<evidence type="ECO:0000313" key="5">
    <source>
        <dbReference type="Proteomes" id="UP000055590"/>
    </source>
</evidence>
<sequence>MNPSSPSDEAILASRPAYVFLVAVLAIHLTIGSFVQVANPAFGIAFDELFVFAGLTIALVRSMNYRPAPFLAMRAPQPWAWPKVVLAAGAGFFAAGALNALNRLVVGPEISSRFDVTRLFEVRSVFEGVLLVAGVAVFAPFGEELLFRGYLMRVLRARYGWKGALFVTSALFAVVHFNPASVLALFGLGLVFGLIRLWTGSIWPSMLAHSIQNGVASALVLSGVSGQSPDELPGLEAIGLLAISAPFVVLALGLLRRKATPDPETSAVDEEAGHHIHLSRVARPLAIGVAAAVVAIVLLFVVDGKAVGARIGRKTAPQPAPSTNEPDHRGTGASVAPSSPKT</sequence>
<evidence type="ECO:0000256" key="2">
    <source>
        <dbReference type="SAM" id="Phobius"/>
    </source>
</evidence>
<feature type="domain" description="CAAX prenyl protease 2/Lysostaphin resistance protein A-like" evidence="3">
    <location>
        <begin position="129"/>
        <end position="214"/>
    </location>
</feature>
<feature type="transmembrane region" description="Helical" evidence="2">
    <location>
        <begin position="12"/>
        <end position="35"/>
    </location>
</feature>
<evidence type="ECO:0000313" key="4">
    <source>
        <dbReference type="EMBL" id="AKU91664.1"/>
    </source>
</evidence>
<dbReference type="GO" id="GO:0006508">
    <property type="term" value="P:proteolysis"/>
    <property type="evidence" value="ECO:0007669"/>
    <property type="project" value="UniProtKB-KW"/>
</dbReference>
<keyword evidence="4" id="KW-0378">Hydrolase</keyword>
<evidence type="ECO:0000256" key="1">
    <source>
        <dbReference type="SAM" id="MobiDB-lite"/>
    </source>
</evidence>
<proteinExistence type="predicted"/>
<dbReference type="PANTHER" id="PTHR43592">
    <property type="entry name" value="CAAX AMINO TERMINAL PROTEASE"/>
    <property type="match status" value="1"/>
</dbReference>
<dbReference type="GO" id="GO:0080120">
    <property type="term" value="P:CAAX-box protein maturation"/>
    <property type="evidence" value="ECO:0007669"/>
    <property type="project" value="UniProtKB-ARBA"/>
</dbReference>
<feature type="transmembrane region" description="Helical" evidence="2">
    <location>
        <begin position="206"/>
        <end position="225"/>
    </location>
</feature>
<feature type="region of interest" description="Disordered" evidence="1">
    <location>
        <begin position="313"/>
        <end position="342"/>
    </location>
</feature>
<feature type="transmembrane region" description="Helical" evidence="2">
    <location>
        <begin position="84"/>
        <end position="105"/>
    </location>
</feature>
<feature type="transmembrane region" description="Helical" evidence="2">
    <location>
        <begin position="285"/>
        <end position="302"/>
    </location>
</feature>
<gene>
    <name evidence="4" type="ORF">AKJ08_2051</name>
</gene>
<dbReference type="KEGG" id="vin:AKJ08_2051"/>
<keyword evidence="4" id="KW-0645">Protease</keyword>